<evidence type="ECO:0000313" key="3">
    <source>
        <dbReference type="Proteomes" id="UP000657918"/>
    </source>
</evidence>
<dbReference type="Gene3D" id="3.40.50.150">
    <property type="entry name" value="Vaccinia Virus protein VP39"/>
    <property type="match status" value="1"/>
</dbReference>
<reference evidence="2 3" key="1">
    <citation type="submission" date="2020-10" db="EMBL/GenBank/DDBJ databases">
        <title>Plant Genome Project.</title>
        <authorList>
            <person name="Zhang R.-G."/>
        </authorList>
    </citation>
    <scope>NUCLEOTIDE SEQUENCE [LARGE SCALE GENOMIC DNA]</scope>
    <source>
        <strain evidence="2">FAFU-HL-1</strain>
        <tissue evidence="2">Leaf</tissue>
    </source>
</reference>
<feature type="compositionally biased region" description="Basic residues" evidence="1">
    <location>
        <begin position="23"/>
        <end position="33"/>
    </location>
</feature>
<name>A0A835JRA3_9ROSI</name>
<accession>A0A835JRA3</accession>
<protein>
    <submittedName>
        <fullName evidence="2">Uncharacterized protein</fullName>
    </submittedName>
</protein>
<dbReference type="InterPro" id="IPR029063">
    <property type="entry name" value="SAM-dependent_MTases_sf"/>
</dbReference>
<proteinExistence type="predicted"/>
<evidence type="ECO:0000256" key="1">
    <source>
        <dbReference type="SAM" id="MobiDB-lite"/>
    </source>
</evidence>
<comment type="caution">
    <text evidence="2">The sequence shown here is derived from an EMBL/GenBank/DDBJ whole genome shotgun (WGS) entry which is preliminary data.</text>
</comment>
<sequence length="109" mass="12565">MNFGLISSIYYYTVGKVTSTLEKRKRKKNRKTSKMSSLGRVTRRLPGKVDLKSPQPNFYKKIKNDKGSDFGPCFITGILRNFYERLFPNNVSHPIFNGVHRLAIPEVLL</sequence>
<dbReference type="AlphaFoldDB" id="A0A835JRA3"/>
<organism evidence="2 3">
    <name type="scientific">Salix dunnii</name>
    <dbReference type="NCBI Taxonomy" id="1413687"/>
    <lineage>
        <taxon>Eukaryota</taxon>
        <taxon>Viridiplantae</taxon>
        <taxon>Streptophyta</taxon>
        <taxon>Embryophyta</taxon>
        <taxon>Tracheophyta</taxon>
        <taxon>Spermatophyta</taxon>
        <taxon>Magnoliopsida</taxon>
        <taxon>eudicotyledons</taxon>
        <taxon>Gunneridae</taxon>
        <taxon>Pentapetalae</taxon>
        <taxon>rosids</taxon>
        <taxon>fabids</taxon>
        <taxon>Malpighiales</taxon>
        <taxon>Salicaceae</taxon>
        <taxon>Saliceae</taxon>
        <taxon>Salix</taxon>
    </lineage>
</organism>
<dbReference type="Proteomes" id="UP000657918">
    <property type="component" value="Unassembled WGS sequence"/>
</dbReference>
<gene>
    <name evidence="2" type="ORF">SADUNF_Sadunf09G0096700</name>
</gene>
<dbReference type="EMBL" id="JADGMS010000009">
    <property type="protein sequence ID" value="KAF9676035.1"/>
    <property type="molecule type" value="Genomic_DNA"/>
</dbReference>
<evidence type="ECO:0000313" key="2">
    <source>
        <dbReference type="EMBL" id="KAF9676035.1"/>
    </source>
</evidence>
<dbReference type="OrthoDB" id="1523883at2759"/>
<feature type="region of interest" description="Disordered" evidence="1">
    <location>
        <begin position="22"/>
        <end position="52"/>
    </location>
</feature>
<keyword evidence="3" id="KW-1185">Reference proteome</keyword>